<dbReference type="Ensembl" id="ENSMFAT00000095926.1">
    <property type="protein sequence ID" value="ENSMFAP00000064090.1"/>
    <property type="gene ID" value="ENSMFAG00000060607.1"/>
</dbReference>
<accession>A0A7N9IHM6</accession>
<organism evidence="2 3">
    <name type="scientific">Macaca fascicularis</name>
    <name type="common">Crab-eating macaque</name>
    <name type="synonym">Cynomolgus monkey</name>
    <dbReference type="NCBI Taxonomy" id="9541"/>
    <lineage>
        <taxon>Eukaryota</taxon>
        <taxon>Metazoa</taxon>
        <taxon>Chordata</taxon>
        <taxon>Craniata</taxon>
        <taxon>Vertebrata</taxon>
        <taxon>Euteleostomi</taxon>
        <taxon>Mammalia</taxon>
        <taxon>Eutheria</taxon>
        <taxon>Euarchontoglires</taxon>
        <taxon>Primates</taxon>
        <taxon>Haplorrhini</taxon>
        <taxon>Catarrhini</taxon>
        <taxon>Cercopithecidae</taxon>
        <taxon>Cercopithecinae</taxon>
        <taxon>Macaca</taxon>
    </lineage>
</organism>
<reference evidence="2 3" key="1">
    <citation type="submission" date="2013-03" db="EMBL/GenBank/DDBJ databases">
        <authorList>
            <person name="Warren W."/>
            <person name="Wilson R.K."/>
        </authorList>
    </citation>
    <scope>NUCLEOTIDE SEQUENCE</scope>
</reference>
<keyword evidence="3" id="KW-1185">Reference proteome</keyword>
<sequence>MGVCMGCARRHAGPSGSPVKGSGGPDSLWAWGGVVSLCWLSYRQWPLCGLAVAISLHPPCQPGTGPVKTQEQLQPQTNCPPGPK</sequence>
<reference evidence="2" key="2">
    <citation type="submission" date="2025-08" db="UniProtKB">
        <authorList>
            <consortium name="Ensembl"/>
        </authorList>
    </citation>
    <scope>IDENTIFICATION</scope>
</reference>
<feature type="compositionally biased region" description="Polar residues" evidence="1">
    <location>
        <begin position="67"/>
        <end position="77"/>
    </location>
</feature>
<evidence type="ECO:0000313" key="3">
    <source>
        <dbReference type="Proteomes" id="UP000233100"/>
    </source>
</evidence>
<dbReference type="AlphaFoldDB" id="A0A7N9IHM6"/>
<name>A0A7N9IHM6_MACFA</name>
<proteinExistence type="predicted"/>
<protein>
    <submittedName>
        <fullName evidence="2">Uncharacterized protein</fullName>
    </submittedName>
</protein>
<dbReference type="GeneTree" id="ENSGT00910000147157"/>
<reference evidence="2" key="3">
    <citation type="submission" date="2025-09" db="UniProtKB">
        <authorList>
            <consortium name="Ensembl"/>
        </authorList>
    </citation>
    <scope>IDENTIFICATION</scope>
</reference>
<evidence type="ECO:0000313" key="2">
    <source>
        <dbReference type="Ensembl" id="ENSMFAP00000064090.1"/>
    </source>
</evidence>
<dbReference type="Proteomes" id="UP000233100">
    <property type="component" value="Chromosome 9"/>
</dbReference>
<feature type="region of interest" description="Disordered" evidence="1">
    <location>
        <begin position="1"/>
        <end position="22"/>
    </location>
</feature>
<feature type="region of interest" description="Disordered" evidence="1">
    <location>
        <begin position="61"/>
        <end position="84"/>
    </location>
</feature>
<evidence type="ECO:0000256" key="1">
    <source>
        <dbReference type="SAM" id="MobiDB-lite"/>
    </source>
</evidence>